<evidence type="ECO:0000313" key="9">
    <source>
        <dbReference type="EMBL" id="PHJ24396.1"/>
    </source>
</evidence>
<dbReference type="GeneID" id="94425159"/>
<dbReference type="OrthoDB" id="10261039at2759"/>
<feature type="compositionally biased region" description="Basic and acidic residues" evidence="8">
    <location>
        <begin position="446"/>
        <end position="462"/>
    </location>
</feature>
<dbReference type="EMBL" id="MIGC01000701">
    <property type="protein sequence ID" value="PHJ24396.1"/>
    <property type="molecule type" value="Genomic_DNA"/>
</dbReference>
<keyword evidence="3" id="KW-0812">Transmembrane</keyword>
<organism evidence="9 10">
    <name type="scientific">Cystoisospora suis</name>
    <dbReference type="NCBI Taxonomy" id="483139"/>
    <lineage>
        <taxon>Eukaryota</taxon>
        <taxon>Sar</taxon>
        <taxon>Alveolata</taxon>
        <taxon>Apicomplexa</taxon>
        <taxon>Conoidasida</taxon>
        <taxon>Coccidia</taxon>
        <taxon>Eucoccidiorida</taxon>
        <taxon>Eimeriorina</taxon>
        <taxon>Sarcocystidae</taxon>
        <taxon>Cystoisospora</taxon>
    </lineage>
</organism>
<comment type="similarity">
    <text evidence="2">Belongs to the MICOS complex subunit Mic60 family.</text>
</comment>
<dbReference type="RefSeq" id="XP_067926069.1">
    <property type="nucleotide sequence ID" value="XM_068061948.1"/>
</dbReference>
<proteinExistence type="inferred from homology"/>
<name>A0A2C6LBU3_9APIC</name>
<dbReference type="CDD" id="cd06503">
    <property type="entry name" value="ATP-synt_Fo_b"/>
    <property type="match status" value="1"/>
</dbReference>
<accession>A0A2C6LBU3</accession>
<dbReference type="VEuPathDB" id="ToxoDB:CSUI_001743"/>
<keyword evidence="5" id="KW-1133">Transmembrane helix</keyword>
<evidence type="ECO:0000313" key="10">
    <source>
        <dbReference type="Proteomes" id="UP000221165"/>
    </source>
</evidence>
<feature type="compositionally biased region" description="Low complexity" evidence="8">
    <location>
        <begin position="404"/>
        <end position="414"/>
    </location>
</feature>
<keyword evidence="4" id="KW-0999">Mitochondrion inner membrane</keyword>
<feature type="region of interest" description="Disordered" evidence="8">
    <location>
        <begin position="187"/>
        <end position="230"/>
    </location>
</feature>
<feature type="region of interest" description="Disordered" evidence="8">
    <location>
        <begin position="322"/>
        <end position="483"/>
    </location>
</feature>
<keyword evidence="7" id="KW-0472">Membrane</keyword>
<dbReference type="Pfam" id="PF09731">
    <property type="entry name" value="Mitofilin"/>
    <property type="match status" value="1"/>
</dbReference>
<evidence type="ECO:0000256" key="5">
    <source>
        <dbReference type="ARBA" id="ARBA00022989"/>
    </source>
</evidence>
<evidence type="ECO:0000256" key="1">
    <source>
        <dbReference type="ARBA" id="ARBA00004273"/>
    </source>
</evidence>
<dbReference type="InterPro" id="IPR019133">
    <property type="entry name" value="MIC60"/>
</dbReference>
<protein>
    <submittedName>
        <fullName evidence="9">Inner membrane protein</fullName>
    </submittedName>
</protein>
<dbReference type="PANTHER" id="PTHR15415:SF7">
    <property type="entry name" value="MICOS COMPLEX SUBUNIT MIC60"/>
    <property type="match status" value="1"/>
</dbReference>
<feature type="region of interest" description="Disordered" evidence="8">
    <location>
        <begin position="876"/>
        <end position="895"/>
    </location>
</feature>
<dbReference type="PANTHER" id="PTHR15415">
    <property type="entry name" value="MITOFILIN"/>
    <property type="match status" value="1"/>
</dbReference>
<comment type="caution">
    <text evidence="9">The sequence shown here is derived from an EMBL/GenBank/DDBJ whole genome shotgun (WGS) entry which is preliminary data.</text>
</comment>
<evidence type="ECO:0000256" key="6">
    <source>
        <dbReference type="ARBA" id="ARBA00023128"/>
    </source>
</evidence>
<evidence type="ECO:0000256" key="4">
    <source>
        <dbReference type="ARBA" id="ARBA00022792"/>
    </source>
</evidence>
<dbReference type="GO" id="GO:0061617">
    <property type="term" value="C:MICOS complex"/>
    <property type="evidence" value="ECO:0007669"/>
    <property type="project" value="TreeGrafter"/>
</dbReference>
<comment type="subcellular location">
    <subcellularLocation>
        <location evidence="1">Mitochondrion inner membrane</location>
    </subcellularLocation>
</comment>
<gene>
    <name evidence="9" type="ORF">CSUI_001743</name>
</gene>
<feature type="compositionally biased region" description="Basic and acidic residues" evidence="8">
    <location>
        <begin position="470"/>
        <end position="483"/>
    </location>
</feature>
<feature type="region of interest" description="Disordered" evidence="8">
    <location>
        <begin position="523"/>
        <end position="578"/>
    </location>
</feature>
<evidence type="ECO:0000256" key="3">
    <source>
        <dbReference type="ARBA" id="ARBA00022692"/>
    </source>
</evidence>
<evidence type="ECO:0000256" key="8">
    <source>
        <dbReference type="SAM" id="MobiDB-lite"/>
    </source>
</evidence>
<evidence type="ECO:0000256" key="7">
    <source>
        <dbReference type="ARBA" id="ARBA00023136"/>
    </source>
</evidence>
<reference evidence="9 10" key="1">
    <citation type="journal article" date="2017" name="Int. J. Parasitol.">
        <title>The genome of the protozoan parasite Cystoisospora suis and a reverse vaccinology approach to identify vaccine candidates.</title>
        <authorList>
            <person name="Palmieri N."/>
            <person name="Shrestha A."/>
            <person name="Ruttkowski B."/>
            <person name="Beck T."/>
            <person name="Vogl C."/>
            <person name="Tomley F."/>
            <person name="Blake D.P."/>
            <person name="Joachim A."/>
        </authorList>
    </citation>
    <scope>NUCLEOTIDE SEQUENCE [LARGE SCALE GENOMIC DNA]</scope>
    <source>
        <strain evidence="9 10">Wien I</strain>
    </source>
</reference>
<evidence type="ECO:0000256" key="2">
    <source>
        <dbReference type="ARBA" id="ARBA00010877"/>
    </source>
</evidence>
<dbReference type="Proteomes" id="UP000221165">
    <property type="component" value="Unassembled WGS sequence"/>
</dbReference>
<feature type="compositionally biased region" description="Low complexity" evidence="8">
    <location>
        <begin position="363"/>
        <end position="390"/>
    </location>
</feature>
<dbReference type="GO" id="GO:0042407">
    <property type="term" value="P:cristae formation"/>
    <property type="evidence" value="ECO:0007669"/>
    <property type="project" value="TreeGrafter"/>
</dbReference>
<dbReference type="AlphaFoldDB" id="A0A2C6LBU3"/>
<feature type="compositionally biased region" description="Basic and acidic residues" evidence="8">
    <location>
        <begin position="523"/>
        <end position="534"/>
    </location>
</feature>
<keyword evidence="10" id="KW-1185">Reference proteome</keyword>
<feature type="compositionally biased region" description="Low complexity" evidence="8">
    <location>
        <begin position="333"/>
        <end position="345"/>
    </location>
</feature>
<sequence length="982" mass="107651">MSPSSSPVACCFSSFSLSSSMLRSSHSTSYTRPLHNHLLARRRLSHHSHSSSRGHCVSSPSSSPSSSSLSSHIALPSLSSPFKTASLSSLCSLCNLQPIEKNKLLPPQASSLPEIVYTYRRIRTPSSFLREGKHITSSYLSQQPVLTCLKDVTTTSLYPNITNSADIRSNTTFLLFFHSSSPRQHPGATRWLHTSHPRLSGSVRTPQRKDTDVVSPKETPPATVDRGTSSTRITSENVVKKKGKKKSFFKKCLLGVILLGSSVLAVGIAVDTNDHLKQLLAARQPELAKFCEVNVFPYLRDLRLSLGIPAVTPTPLVTIPQATSASLPPPHAPSSSSSPSLTTSPVLPPSIPLSRTNRELKTSAAAGSGNSENSPSSSVLHMSSTPSSTSDMTVKHNKLLKPGSSTSSSSLSSSVDDDSNDSNQTSENKAGEKDRSLTSGKSVNRTRQEDEEKKRGSRKNDKEEEEEQEQREHHDKEVQERLALEHEKLQMEILLGLFSRLSDAQKRILGFLEGKQLEKMVKKDRMKEGDKHQGDLQSSGDGNNVDKKQCEEERRREKDEEERKGHDQETGDSSPHAAALFSSSPAAAVSSFLPSAEEMVEAEREFSEHLTLPEIRQRLYDLVSQLATSRKYDAIRRAEDLQQLKEKLLVQYDERLHAELEKERERVAASLETSVLQKAQEIKEDADRRVATELRAQSLTADERVAHEREEAARELAGLQGQVLGLHAVVDALSTRAQQAHAVNTLMSVVADIDDALAADRPVLPHLQKLKEASKGDPVLLMAIDSLPREITEATSRPVPTASGLREMIKQKIPAFVKAAFIPPNSGILGHLVAQVFSSFYFLEAYPPPVDPQGAEDPAAYVSAAAAEQSAASHIASRPSRSIMEEEGTAQRKGKGDEDGLLFGLKRNLTLLSWASFYVDKGDLCNALNCLDQLDGLSRSVSREEVHRVRTFLILNQTLQLIKARLACINADILSSNESPHV</sequence>
<feature type="compositionally biased region" description="Basic and acidic residues" evidence="8">
    <location>
        <begin position="544"/>
        <end position="569"/>
    </location>
</feature>
<keyword evidence="6" id="KW-0496">Mitochondrion</keyword>